<dbReference type="Pfam" id="PF11392">
    <property type="entry name" value="AllH"/>
    <property type="match status" value="1"/>
</dbReference>
<protein>
    <recommendedName>
        <fullName evidence="4">DUF2877 domain-containing protein</fullName>
    </recommendedName>
</protein>
<reference evidence="1" key="1">
    <citation type="submission" date="2017-05" db="EMBL/GenBank/DDBJ databases">
        <title>The Genome Sequence of Enterococcus sp. 9E7_DIV0242.</title>
        <authorList>
            <consortium name="The Broad Institute Genomics Platform"/>
            <consortium name="The Broad Institute Genomic Center for Infectious Diseases"/>
            <person name="Earl A."/>
            <person name="Manson A."/>
            <person name="Schwartman J."/>
            <person name="Gilmore M."/>
            <person name="Abouelleil A."/>
            <person name="Cao P."/>
            <person name="Chapman S."/>
            <person name="Cusick C."/>
            <person name="Shea T."/>
            <person name="Young S."/>
            <person name="Neafsey D."/>
            <person name="Nusbaum C."/>
            <person name="Birren B."/>
        </authorList>
    </citation>
    <scope>NUCLEOTIDE SEQUENCE [LARGE SCALE GENOMIC DNA]</scope>
    <source>
        <strain evidence="1">9E7_DIV0242</strain>
    </source>
</reference>
<accession>A0A242K7S5</accession>
<organism evidence="1">
    <name type="scientific">Candidatus Enterococcus clewellii</name>
    <dbReference type="NCBI Taxonomy" id="1834193"/>
    <lineage>
        <taxon>Bacteria</taxon>
        <taxon>Bacillati</taxon>
        <taxon>Bacillota</taxon>
        <taxon>Bacilli</taxon>
        <taxon>Lactobacillales</taxon>
        <taxon>Enterococcaceae</taxon>
        <taxon>Enterococcus</taxon>
    </lineage>
</organism>
<sequence>MLKSWASKLMASIRISEGIFPIDRFGKMGRVHSVFQHSFNIKVGKQLLNISNHPSYLSGFGIYLPDSLFQEIYPFVQQGNIVKIVKNEVTIYSLAGLKSILLKDADVISLRLAELIVQPMQLKQLEKQLTMQHLEKAIGLEQDTKTTAIFEMLRGDETLQSSTDWAEAVIHLVGRGKGLTPSGDDILTAYLSILSMVGDPQAEALASALTDQELSTTDISKAYIISSIHGYVNSLVYQLFLDLQNQESAAVIERAIENIRAIGHSSGTDLCFGLLLGLQKINRNEEKSWRIPQ</sequence>
<proteinExistence type="predicted"/>
<dbReference type="EMBL" id="CP147247">
    <property type="protein sequence ID" value="WYJ90827.1"/>
    <property type="molecule type" value="Genomic_DNA"/>
</dbReference>
<reference evidence="2" key="2">
    <citation type="submission" date="2017-05" db="EMBL/GenBank/DDBJ databases">
        <authorList>
            <consortium name="The Broad Institute Genomics Platform"/>
            <consortium name="The Broad Institute Genomic Center for Infectious Diseases"/>
            <person name="Earl A."/>
            <person name="Manson A."/>
            <person name="Schwartman J."/>
            <person name="Gilmore M."/>
            <person name="Abouelleil A."/>
            <person name="Cao P."/>
            <person name="Chapman S."/>
            <person name="Cusick C."/>
            <person name="Shea T."/>
            <person name="Young S."/>
            <person name="Neafsey D."/>
            <person name="Nusbaum C."/>
            <person name="Birren B."/>
        </authorList>
    </citation>
    <scope>NUCLEOTIDE SEQUENCE</scope>
    <source>
        <strain evidence="2">9E7_DIV0242</strain>
    </source>
</reference>
<dbReference type="InterPro" id="IPR021530">
    <property type="entry name" value="AllH-like"/>
</dbReference>
<evidence type="ECO:0000313" key="2">
    <source>
        <dbReference type="EMBL" id="WYJ90827.1"/>
    </source>
</evidence>
<keyword evidence="3" id="KW-1185">Reference proteome</keyword>
<reference evidence="2" key="3">
    <citation type="submission" date="2024-03" db="EMBL/GenBank/DDBJ databases">
        <title>The Genome Sequence of Enterococcus sp. DIV0242b.</title>
        <authorList>
            <consortium name="The Broad Institute Genomics Platform"/>
            <consortium name="The Broad Institute Microbial Omics Core"/>
            <consortium name="The Broad Institute Genomic Center for Infectious Diseases"/>
            <person name="Earl A."/>
            <person name="Manson A."/>
            <person name="Gilmore M."/>
            <person name="Schwartman J."/>
            <person name="Shea T."/>
            <person name="Abouelleil A."/>
            <person name="Cao P."/>
            <person name="Chapman S."/>
            <person name="Cusick C."/>
            <person name="Young S."/>
            <person name="Neafsey D."/>
            <person name="Nusbaum C."/>
            <person name="Birren B."/>
        </authorList>
    </citation>
    <scope>NUCLEOTIDE SEQUENCE</scope>
    <source>
        <strain evidence="2">9E7_DIV0242</strain>
    </source>
</reference>
<dbReference type="RefSeq" id="WP_339101645.1">
    <property type="nucleotide sequence ID" value="NZ_CP147247.1"/>
</dbReference>
<name>A0A242K7S5_9ENTE</name>
<dbReference type="EMBL" id="NGMM01000002">
    <property type="protein sequence ID" value="OTP17221.1"/>
    <property type="molecule type" value="Genomic_DNA"/>
</dbReference>
<dbReference type="AlphaFoldDB" id="A0A242K7S5"/>
<dbReference type="Proteomes" id="UP000195141">
    <property type="component" value="Chromosome"/>
</dbReference>
<gene>
    <name evidence="1" type="ORF">A5888_001359</name>
    <name evidence="2" type="ORF">A5888_002595</name>
</gene>
<evidence type="ECO:0008006" key="4">
    <source>
        <dbReference type="Google" id="ProtNLM"/>
    </source>
</evidence>
<evidence type="ECO:0000313" key="1">
    <source>
        <dbReference type="EMBL" id="OTP17221.1"/>
    </source>
</evidence>
<evidence type="ECO:0000313" key="3">
    <source>
        <dbReference type="Proteomes" id="UP000195141"/>
    </source>
</evidence>